<dbReference type="Pfam" id="PF14087">
    <property type="entry name" value="DUF4267"/>
    <property type="match status" value="1"/>
</dbReference>
<evidence type="ECO:0000313" key="2">
    <source>
        <dbReference type="Proteomes" id="UP001302321"/>
    </source>
</evidence>
<organism evidence="1 2">
    <name type="scientific">Triangularia setosa</name>
    <dbReference type="NCBI Taxonomy" id="2587417"/>
    <lineage>
        <taxon>Eukaryota</taxon>
        <taxon>Fungi</taxon>
        <taxon>Dikarya</taxon>
        <taxon>Ascomycota</taxon>
        <taxon>Pezizomycotina</taxon>
        <taxon>Sordariomycetes</taxon>
        <taxon>Sordariomycetidae</taxon>
        <taxon>Sordariales</taxon>
        <taxon>Podosporaceae</taxon>
        <taxon>Triangularia</taxon>
    </lineage>
</organism>
<name>A0AAN6WAQ9_9PEZI</name>
<protein>
    <submittedName>
        <fullName evidence="1">Uncharacterized protein</fullName>
    </submittedName>
</protein>
<comment type="caution">
    <text evidence="1">The sequence shown here is derived from an EMBL/GenBank/DDBJ whole genome shotgun (WGS) entry which is preliminary data.</text>
</comment>
<sequence>MPFSLTHLPALILITTTTLGGIWPIFDAPAAMLEFGFGPKIANCPETTPVMINGQSRTTILGTLALIFYLGGKYEEVDTLMAVYGTWAGVVDSVLVWKWTGNGKWAGFRLGASMVFGVWGLMGWTGK</sequence>
<reference evidence="1" key="2">
    <citation type="submission" date="2023-05" db="EMBL/GenBank/DDBJ databases">
        <authorList>
            <consortium name="Lawrence Berkeley National Laboratory"/>
            <person name="Steindorff A."/>
            <person name="Hensen N."/>
            <person name="Bonometti L."/>
            <person name="Westerberg I."/>
            <person name="Brannstrom I.O."/>
            <person name="Guillou S."/>
            <person name="Cros-Aarteil S."/>
            <person name="Calhoun S."/>
            <person name="Haridas S."/>
            <person name="Kuo A."/>
            <person name="Mondo S."/>
            <person name="Pangilinan J."/>
            <person name="Riley R."/>
            <person name="Labutti K."/>
            <person name="Andreopoulos B."/>
            <person name="Lipzen A."/>
            <person name="Chen C."/>
            <person name="Yanf M."/>
            <person name="Daum C."/>
            <person name="Ng V."/>
            <person name="Clum A."/>
            <person name="Ohm R."/>
            <person name="Martin F."/>
            <person name="Silar P."/>
            <person name="Natvig D."/>
            <person name="Lalanne C."/>
            <person name="Gautier V."/>
            <person name="Ament-Velasquez S.L."/>
            <person name="Kruys A."/>
            <person name="Hutchinson M.I."/>
            <person name="Powell A.J."/>
            <person name="Barry K."/>
            <person name="Miller A.N."/>
            <person name="Grigoriev I.V."/>
            <person name="Debuchy R."/>
            <person name="Gladieux P."/>
            <person name="Thoren M.H."/>
            <person name="Johannesson H."/>
        </authorList>
    </citation>
    <scope>NUCLEOTIDE SEQUENCE</scope>
    <source>
        <strain evidence="1">CBS 892.96</strain>
    </source>
</reference>
<accession>A0AAN6WAQ9</accession>
<feature type="non-terminal residue" evidence="1">
    <location>
        <position position="127"/>
    </location>
</feature>
<dbReference type="Proteomes" id="UP001302321">
    <property type="component" value="Unassembled WGS sequence"/>
</dbReference>
<reference evidence="1" key="1">
    <citation type="journal article" date="2023" name="Mol. Phylogenet. Evol.">
        <title>Genome-scale phylogeny and comparative genomics of the fungal order Sordariales.</title>
        <authorList>
            <person name="Hensen N."/>
            <person name="Bonometti L."/>
            <person name="Westerberg I."/>
            <person name="Brannstrom I.O."/>
            <person name="Guillou S."/>
            <person name="Cros-Aarteil S."/>
            <person name="Calhoun S."/>
            <person name="Haridas S."/>
            <person name="Kuo A."/>
            <person name="Mondo S."/>
            <person name="Pangilinan J."/>
            <person name="Riley R."/>
            <person name="LaButti K."/>
            <person name="Andreopoulos B."/>
            <person name="Lipzen A."/>
            <person name="Chen C."/>
            <person name="Yan M."/>
            <person name="Daum C."/>
            <person name="Ng V."/>
            <person name="Clum A."/>
            <person name="Steindorff A."/>
            <person name="Ohm R.A."/>
            <person name="Martin F."/>
            <person name="Silar P."/>
            <person name="Natvig D.O."/>
            <person name="Lalanne C."/>
            <person name="Gautier V."/>
            <person name="Ament-Velasquez S.L."/>
            <person name="Kruys A."/>
            <person name="Hutchinson M.I."/>
            <person name="Powell A.J."/>
            <person name="Barry K."/>
            <person name="Miller A.N."/>
            <person name="Grigoriev I.V."/>
            <person name="Debuchy R."/>
            <person name="Gladieux P."/>
            <person name="Hiltunen Thoren M."/>
            <person name="Johannesson H."/>
        </authorList>
    </citation>
    <scope>NUCLEOTIDE SEQUENCE</scope>
    <source>
        <strain evidence="1">CBS 892.96</strain>
    </source>
</reference>
<dbReference type="InterPro" id="IPR025363">
    <property type="entry name" value="DUF4267"/>
</dbReference>
<gene>
    <name evidence="1" type="ORF">QBC36DRAFT_210123</name>
</gene>
<evidence type="ECO:0000313" key="1">
    <source>
        <dbReference type="EMBL" id="KAK4178153.1"/>
    </source>
</evidence>
<keyword evidence="2" id="KW-1185">Reference proteome</keyword>
<proteinExistence type="predicted"/>
<dbReference type="AlphaFoldDB" id="A0AAN6WAQ9"/>
<dbReference type="EMBL" id="MU866146">
    <property type="protein sequence ID" value="KAK4178153.1"/>
    <property type="molecule type" value="Genomic_DNA"/>
</dbReference>